<dbReference type="SUPFAM" id="SSF50998">
    <property type="entry name" value="Quinoprotein alcohol dehydrogenase-like"/>
    <property type="match status" value="1"/>
</dbReference>
<dbReference type="Gene3D" id="2.120.10.80">
    <property type="entry name" value="Kelch-type beta propeller"/>
    <property type="match status" value="1"/>
</dbReference>
<keyword evidence="3" id="KW-1185">Reference proteome</keyword>
<dbReference type="SUPFAM" id="SSF49785">
    <property type="entry name" value="Galactose-binding domain-like"/>
    <property type="match status" value="1"/>
</dbReference>
<reference evidence="2 3" key="1">
    <citation type="submission" date="2018-05" db="EMBL/GenBank/DDBJ databases">
        <title>Paenibacillus flagellatus sp. nov., isolated from selenium mineral soil.</title>
        <authorList>
            <person name="Dai X."/>
        </authorList>
    </citation>
    <scope>NUCLEOTIDE SEQUENCE [LARGE SCALE GENOMIC DNA]</scope>
    <source>
        <strain evidence="2 3">DXL2</strain>
    </source>
</reference>
<gene>
    <name evidence="2" type="ORF">DLM86_17815</name>
</gene>
<evidence type="ECO:0000256" key="1">
    <source>
        <dbReference type="SAM" id="SignalP"/>
    </source>
</evidence>
<dbReference type="InterPro" id="IPR015915">
    <property type="entry name" value="Kelch-typ_b-propeller"/>
</dbReference>
<name>A0A2V5KP23_9BACL</name>
<dbReference type="Gene3D" id="2.60.40.1080">
    <property type="match status" value="1"/>
</dbReference>
<dbReference type="SUPFAM" id="SSF63829">
    <property type="entry name" value="Calcium-dependent phosphotriesterase"/>
    <property type="match status" value="1"/>
</dbReference>
<sequence length="1057" mass="112632">MTWKKAASVLLCAALAIPAVSVPARAEEIVDYEPIPVVNGGFEQSNDSLPGWTVVPAMPSAGLEAAVSQDQAFAGTNSVKIVDNSPKSLEVSSGLIPVTAGKTYRLTAKVYVTGKSIRGYLRFKKGGSGTDLSGGLNTQLISILSANNGWQTLTIEAKAPEGAEFAQASFYMGAAGTGTSAYVDEVRLELKTVAVVNPLELPFDPPVVVGDAVRTALSQSAAYGVGPDGRVEQYVTTVGTPVAFHTVDAVTGELLFSEPLPGSDTIWGLTPASDGNVYFSTNGELYRYAVAERRIEALGQNPSNKQVFDLKASRDGKLYGATYSNTNMGRVFEYDIASGTFRDLGVMKAGQQYARGLGVTDDSVYVGIGTTAHLMRYDRRTGEVTEIDIPGVSGLSGTLSEVAVYGGKLLVYAGAKLHVLDERTHAFIRTIDFQSKVSPPSPHNPNWIYYKLQGELYRYDLAADAVIQVEGVPELPDDTAVKAHAWVTPTTGTFAGKTVLAGMAAFGESFLYDPIANVYEEHMANVPPSPATVNALEANGDYLYVGGYQRGMSVYDTKTGQFVHNNQSFHQPEGIGFLNGVAYFGTYSGARMYRLDMSKPLEYRELEWANPGLAADIGHEQDRPFAMTSGDGRLFIGTFPTYGQLGGALTILRETAAADGTGIAVEHETFRHLVPNQSVFGLAYRNGKVYGGTSRVGGLGVDPTEAEAKMFVFDTTAKRLAVQPFTPAIPRLTGPINVIGELSIGPDGLLWGIADGTVTKADGTVDHYDAALFAMNPDTLQIVKSKIIAQSPFNTSKYRPYYLRWGPDGLLYTTIGRKLFAVDPADLRAKQVVEGTVNLMTVGPDGSLYYVVGSKLHKIPVKIDRVVAGASNTSLHIGEASPLSAAVWLVNGKQAAWDGAAVRYTSSAPGVAAVENGELKAVSAGTAAIRAVVVMDGRTVESAPVEVRVYPDRFADVLYNPGGKLKGELKLDSPPTASPVTVEVHGPEGLLASQTVASSTYGSGTYAYAFSFKPSELDPKTVNTIQLKAYLNGELYSLSPWIRQTAPGNGHIPPGRE</sequence>
<evidence type="ECO:0000313" key="2">
    <source>
        <dbReference type="EMBL" id="PYI52867.1"/>
    </source>
</evidence>
<dbReference type="InterPro" id="IPR008979">
    <property type="entry name" value="Galactose-bd-like_sf"/>
</dbReference>
<feature type="chain" id="PRO_5016075680" description="CBM-cenC domain-containing protein" evidence="1">
    <location>
        <begin position="27"/>
        <end position="1057"/>
    </location>
</feature>
<dbReference type="OrthoDB" id="843723at2"/>
<protein>
    <recommendedName>
        <fullName evidence="4">CBM-cenC domain-containing protein</fullName>
    </recommendedName>
</protein>
<dbReference type="AlphaFoldDB" id="A0A2V5KP23"/>
<evidence type="ECO:0008006" key="4">
    <source>
        <dbReference type="Google" id="ProtNLM"/>
    </source>
</evidence>
<dbReference type="Gene3D" id="2.60.120.260">
    <property type="entry name" value="Galactose-binding domain-like"/>
    <property type="match status" value="1"/>
</dbReference>
<evidence type="ECO:0000313" key="3">
    <source>
        <dbReference type="Proteomes" id="UP000247476"/>
    </source>
</evidence>
<comment type="caution">
    <text evidence="2">The sequence shown here is derived from an EMBL/GenBank/DDBJ whole genome shotgun (WGS) entry which is preliminary data.</text>
</comment>
<dbReference type="RefSeq" id="WP_110841417.1">
    <property type="nucleotide sequence ID" value="NZ_QJVJ01000008.1"/>
</dbReference>
<proteinExistence type="predicted"/>
<accession>A0A2V5KP23</accession>
<dbReference type="EMBL" id="QJVJ01000008">
    <property type="protein sequence ID" value="PYI52867.1"/>
    <property type="molecule type" value="Genomic_DNA"/>
</dbReference>
<feature type="signal peptide" evidence="1">
    <location>
        <begin position="1"/>
        <end position="26"/>
    </location>
</feature>
<keyword evidence="1" id="KW-0732">Signal</keyword>
<dbReference type="Proteomes" id="UP000247476">
    <property type="component" value="Unassembled WGS sequence"/>
</dbReference>
<dbReference type="InterPro" id="IPR011047">
    <property type="entry name" value="Quinoprotein_ADH-like_sf"/>
</dbReference>
<organism evidence="2 3">
    <name type="scientific">Paenibacillus flagellatus</name>
    <dbReference type="NCBI Taxonomy" id="2211139"/>
    <lineage>
        <taxon>Bacteria</taxon>
        <taxon>Bacillati</taxon>
        <taxon>Bacillota</taxon>
        <taxon>Bacilli</taxon>
        <taxon>Bacillales</taxon>
        <taxon>Paenibacillaceae</taxon>
        <taxon>Paenibacillus</taxon>
    </lineage>
</organism>